<evidence type="ECO:0000313" key="2">
    <source>
        <dbReference type="EMBL" id="MDT0330754.1"/>
    </source>
</evidence>
<dbReference type="RefSeq" id="WP_311513320.1">
    <property type="nucleotide sequence ID" value="NZ_JAVREP010000015.1"/>
</dbReference>
<reference evidence="3" key="1">
    <citation type="submission" date="2023-07" db="EMBL/GenBank/DDBJ databases">
        <title>30 novel species of actinomycetes from the DSMZ collection.</title>
        <authorList>
            <person name="Nouioui I."/>
        </authorList>
    </citation>
    <scope>NUCLEOTIDE SEQUENCE [LARGE SCALE GENOMIC DNA]</scope>
    <source>
        <strain evidence="3">DSM 44743</strain>
    </source>
</reference>
<feature type="region of interest" description="Disordered" evidence="1">
    <location>
        <begin position="71"/>
        <end position="97"/>
    </location>
</feature>
<gene>
    <name evidence="2" type="ORF">RM479_20240</name>
</gene>
<evidence type="ECO:0000313" key="3">
    <source>
        <dbReference type="Proteomes" id="UP001183390"/>
    </source>
</evidence>
<keyword evidence="3" id="KW-1185">Reference proteome</keyword>
<dbReference type="EMBL" id="JAVREP010000015">
    <property type="protein sequence ID" value="MDT0330754.1"/>
    <property type="molecule type" value="Genomic_DNA"/>
</dbReference>
<comment type="caution">
    <text evidence="2">The sequence shown here is derived from an EMBL/GenBank/DDBJ whole genome shotgun (WGS) entry which is preliminary data.</text>
</comment>
<name>A0ABU2MDK4_9ACTN</name>
<dbReference type="Proteomes" id="UP001183390">
    <property type="component" value="Unassembled WGS sequence"/>
</dbReference>
<organism evidence="2 3">
    <name type="scientific">Nocardiopsis lambiniae</name>
    <dbReference type="NCBI Taxonomy" id="3075539"/>
    <lineage>
        <taxon>Bacteria</taxon>
        <taxon>Bacillati</taxon>
        <taxon>Actinomycetota</taxon>
        <taxon>Actinomycetes</taxon>
        <taxon>Streptosporangiales</taxon>
        <taxon>Nocardiopsidaceae</taxon>
        <taxon>Nocardiopsis</taxon>
    </lineage>
</organism>
<proteinExistence type="predicted"/>
<protein>
    <submittedName>
        <fullName evidence="2">Uncharacterized protein</fullName>
    </submittedName>
</protein>
<evidence type="ECO:0000256" key="1">
    <source>
        <dbReference type="SAM" id="MobiDB-lite"/>
    </source>
</evidence>
<accession>A0ABU2MDK4</accession>
<sequence>MTNDVPDPMVRVLDDLIHGRWVLTLEPTPNGGTEVVAYRPIGWTGSGDPHERLAAPDHAVMRDLLARHHTTETATEQDMGEKPRCTDPAADPIPDDLTPEERAAVIRQGEVIVEQRAADAPLIGEQRRRYAHGD</sequence>